<dbReference type="RefSeq" id="WP_076371695.1">
    <property type="nucleotide sequence ID" value="NZ_FTMX01000009.1"/>
</dbReference>
<gene>
    <name evidence="8" type="ORF">SAMN05878482_10945</name>
</gene>
<feature type="transmembrane region" description="Helical" evidence="6">
    <location>
        <begin position="347"/>
        <end position="372"/>
    </location>
</feature>
<accession>A0A9X8RDK5</accession>
<evidence type="ECO:0000313" key="9">
    <source>
        <dbReference type="Proteomes" id="UP000185829"/>
    </source>
</evidence>
<reference evidence="8 9" key="1">
    <citation type="submission" date="2017-01" db="EMBL/GenBank/DDBJ databases">
        <authorList>
            <person name="Varghese N."/>
            <person name="Submissions S."/>
        </authorList>
    </citation>
    <scope>NUCLEOTIDE SEQUENCE [LARGE SCALE GENOMIC DNA]</scope>
    <source>
        <strain evidence="8 9">RUG2-6</strain>
    </source>
</reference>
<evidence type="ECO:0000256" key="6">
    <source>
        <dbReference type="SAM" id="Phobius"/>
    </source>
</evidence>
<dbReference type="Gene3D" id="1.20.1250.20">
    <property type="entry name" value="MFS general substrate transporter like domains"/>
    <property type="match status" value="2"/>
</dbReference>
<feature type="transmembrane region" description="Helical" evidence="6">
    <location>
        <begin position="252"/>
        <end position="277"/>
    </location>
</feature>
<comment type="subcellular location">
    <subcellularLocation>
        <location evidence="1">Cell membrane</location>
        <topology evidence="1">Multi-pass membrane protein</topology>
    </subcellularLocation>
</comment>
<sequence length="425" mass="47123">MRWGILGFLFIAMIINFADKSVVGFASVPIMKEFNLSYTQWGLVGSSFFWLFSIAGVLGAAWSDKIGTKKMLSILVIAWTFLQFGALAVYSLPLFILTRVLLGAFEGPFYATAISQLSKWFPPQSRSLPISIMNFGGSIGALVSAPILVFLIQRYDWRTAFSVLGVIGLVWVLLWLWLAKESPLEQPIEAVTKSRTPKPTTQKIKWSELFPVLLSPTFIVATIAAFSGYWILSWITIWMPIYMVKVVHLTPIQMGLVASMVGIIGGVLQILICWFSDRLFKKYKIYRKSHVIVGASCFVLSALFLYSLTFIHSPAWAIIALCLLKALPYTMNVFAPQIAISLMPERGGLMSGLLWGIATVAGIIGPIVTGYLVELAGENEALGFNYGVQFGATLLLVSGILFFIFVKRDERIRIPTNATNQEQMG</sequence>
<organism evidence="8 9">
    <name type="scientific">Peribacillus simplex</name>
    <dbReference type="NCBI Taxonomy" id="1478"/>
    <lineage>
        <taxon>Bacteria</taxon>
        <taxon>Bacillati</taxon>
        <taxon>Bacillota</taxon>
        <taxon>Bacilli</taxon>
        <taxon>Bacillales</taxon>
        <taxon>Bacillaceae</taxon>
        <taxon>Peribacillus</taxon>
    </lineage>
</organism>
<dbReference type="InterPro" id="IPR050382">
    <property type="entry name" value="MFS_Na/Anion_cotransporter"/>
</dbReference>
<dbReference type="InterPro" id="IPR020846">
    <property type="entry name" value="MFS_dom"/>
</dbReference>
<dbReference type="Proteomes" id="UP000185829">
    <property type="component" value="Unassembled WGS sequence"/>
</dbReference>
<evidence type="ECO:0000259" key="7">
    <source>
        <dbReference type="PROSITE" id="PS50850"/>
    </source>
</evidence>
<feature type="transmembrane region" description="Helical" evidence="6">
    <location>
        <begin position="130"/>
        <end position="153"/>
    </location>
</feature>
<keyword evidence="2" id="KW-0813">Transport</keyword>
<feature type="transmembrane region" description="Helical" evidence="6">
    <location>
        <begin position="384"/>
        <end position="406"/>
    </location>
</feature>
<feature type="transmembrane region" description="Helical" evidence="6">
    <location>
        <begin position="315"/>
        <end position="335"/>
    </location>
</feature>
<dbReference type="GO" id="GO:0005886">
    <property type="term" value="C:plasma membrane"/>
    <property type="evidence" value="ECO:0007669"/>
    <property type="project" value="UniProtKB-SubCell"/>
</dbReference>
<dbReference type="InterPro" id="IPR011701">
    <property type="entry name" value="MFS"/>
</dbReference>
<dbReference type="GO" id="GO:0022857">
    <property type="term" value="F:transmembrane transporter activity"/>
    <property type="evidence" value="ECO:0007669"/>
    <property type="project" value="InterPro"/>
</dbReference>
<proteinExistence type="predicted"/>
<evidence type="ECO:0000256" key="1">
    <source>
        <dbReference type="ARBA" id="ARBA00004651"/>
    </source>
</evidence>
<feature type="transmembrane region" description="Helical" evidence="6">
    <location>
        <begin position="159"/>
        <end position="178"/>
    </location>
</feature>
<evidence type="ECO:0000256" key="4">
    <source>
        <dbReference type="ARBA" id="ARBA00022989"/>
    </source>
</evidence>
<dbReference type="SUPFAM" id="SSF103473">
    <property type="entry name" value="MFS general substrate transporter"/>
    <property type="match status" value="1"/>
</dbReference>
<feature type="transmembrane region" description="Helical" evidence="6">
    <location>
        <begin position="209"/>
        <end position="232"/>
    </location>
</feature>
<dbReference type="InterPro" id="IPR036259">
    <property type="entry name" value="MFS_trans_sf"/>
</dbReference>
<dbReference type="Pfam" id="PF07690">
    <property type="entry name" value="MFS_1"/>
    <property type="match status" value="1"/>
</dbReference>
<dbReference type="PROSITE" id="PS50850">
    <property type="entry name" value="MFS"/>
    <property type="match status" value="1"/>
</dbReference>
<keyword evidence="5 6" id="KW-0472">Membrane</keyword>
<keyword evidence="4 6" id="KW-1133">Transmembrane helix</keyword>
<feature type="transmembrane region" description="Helical" evidence="6">
    <location>
        <begin position="96"/>
        <end position="118"/>
    </location>
</feature>
<comment type="caution">
    <text evidence="8">The sequence shown here is derived from an EMBL/GenBank/DDBJ whole genome shotgun (WGS) entry which is preliminary data.</text>
</comment>
<evidence type="ECO:0000313" key="8">
    <source>
        <dbReference type="EMBL" id="SIS01551.1"/>
    </source>
</evidence>
<dbReference type="EMBL" id="FTMX01000009">
    <property type="protein sequence ID" value="SIS01551.1"/>
    <property type="molecule type" value="Genomic_DNA"/>
</dbReference>
<name>A0A9X8RDK5_9BACI</name>
<keyword evidence="3 6" id="KW-0812">Transmembrane</keyword>
<evidence type="ECO:0000256" key="5">
    <source>
        <dbReference type="ARBA" id="ARBA00023136"/>
    </source>
</evidence>
<dbReference type="PANTHER" id="PTHR11662">
    <property type="entry name" value="SOLUTE CARRIER FAMILY 17"/>
    <property type="match status" value="1"/>
</dbReference>
<evidence type="ECO:0000256" key="3">
    <source>
        <dbReference type="ARBA" id="ARBA00022692"/>
    </source>
</evidence>
<feature type="transmembrane region" description="Helical" evidence="6">
    <location>
        <begin position="289"/>
        <end position="309"/>
    </location>
</feature>
<evidence type="ECO:0000256" key="2">
    <source>
        <dbReference type="ARBA" id="ARBA00022448"/>
    </source>
</evidence>
<feature type="transmembrane region" description="Helical" evidence="6">
    <location>
        <begin position="72"/>
        <end position="90"/>
    </location>
</feature>
<feature type="domain" description="Major facilitator superfamily (MFS) profile" evidence="7">
    <location>
        <begin position="5"/>
        <end position="411"/>
    </location>
</feature>
<dbReference type="AlphaFoldDB" id="A0A9X8RDK5"/>
<feature type="transmembrane region" description="Helical" evidence="6">
    <location>
        <begin position="40"/>
        <end position="60"/>
    </location>
</feature>
<protein>
    <submittedName>
        <fullName evidence="8">Sugar phosphate permease</fullName>
    </submittedName>
</protein>
<dbReference type="PANTHER" id="PTHR11662:SF450">
    <property type="entry name" value="BLR1003 PROTEIN"/>
    <property type="match status" value="1"/>
</dbReference>